<reference evidence="3" key="1">
    <citation type="journal article" date="2020" name="Mol. Plant Microbe">
        <title>Rhizobial microsymbionts of the narrowly endemic Oxytropis species growing in Kamchatka are characterized by significant genetic diversity and possess a set of genes that are associated with T3SS and T6SS secretion systems and can affect the development of symbiosis.</title>
        <authorList>
            <person name="Safronova V."/>
            <person name="Guro P."/>
            <person name="Sazanova A."/>
            <person name="Kuznetsova I."/>
            <person name="Belimov A."/>
            <person name="Yakubov V."/>
            <person name="Chirak E."/>
            <person name="Afonin A."/>
            <person name="Gogolev Y."/>
            <person name="Andronov E."/>
            <person name="Tikhonovich I."/>
        </authorList>
    </citation>
    <scope>NUCLEOTIDE SEQUENCE [LARGE SCALE GENOMIC DNA]</scope>
    <source>
        <strain evidence="3">RCAM0610</strain>
    </source>
</reference>
<evidence type="ECO:0008006" key="4">
    <source>
        <dbReference type="Google" id="ProtNLM"/>
    </source>
</evidence>
<dbReference type="EMBL" id="CP050549">
    <property type="protein sequence ID" value="QND41675.1"/>
    <property type="molecule type" value="Genomic_DNA"/>
</dbReference>
<gene>
    <name evidence="2" type="ORF">HB770_02065</name>
</gene>
<protein>
    <recommendedName>
        <fullName evidence="4">Transmembrane protein</fullName>
    </recommendedName>
</protein>
<evidence type="ECO:0000313" key="2">
    <source>
        <dbReference type="EMBL" id="QND41675.1"/>
    </source>
</evidence>
<feature type="transmembrane region" description="Helical" evidence="1">
    <location>
        <begin position="204"/>
        <end position="226"/>
    </location>
</feature>
<sequence length="227" mass="25096">MLKPLNGAFVVTEDILRKIHDHLTEAFPEGVEIEFEFANSRAIKYQELNAMLADSSVSNFALKRIVFTGGKATNGQTYAQVLMNADRGRAIYISITGSRQFVLGLEDSLTSEITYGRLPYGWLNTATWPSVNTNIALNVISLMIAVTFLVVYTWSAWLAQHVSFKLWIAVMFFSPVVGLIGPYIAPSVVFSVGRGAQDYRRRRTIISIVFGAIGLGIFVNIFSSAIS</sequence>
<feature type="transmembrane region" description="Helical" evidence="1">
    <location>
        <begin position="135"/>
        <end position="154"/>
    </location>
</feature>
<evidence type="ECO:0000256" key="1">
    <source>
        <dbReference type="SAM" id="Phobius"/>
    </source>
</evidence>
<evidence type="ECO:0000313" key="3">
    <source>
        <dbReference type="Proteomes" id="UP000515518"/>
    </source>
</evidence>
<organism evidence="2 3">
    <name type="scientific">Rhizobium leguminosarum bv. viciae</name>
    <dbReference type="NCBI Taxonomy" id="387"/>
    <lineage>
        <taxon>Bacteria</taxon>
        <taxon>Pseudomonadati</taxon>
        <taxon>Pseudomonadota</taxon>
        <taxon>Alphaproteobacteria</taxon>
        <taxon>Hyphomicrobiales</taxon>
        <taxon>Rhizobiaceae</taxon>
        <taxon>Rhizobium/Agrobacterium group</taxon>
        <taxon>Rhizobium</taxon>
    </lineage>
</organism>
<proteinExistence type="predicted"/>
<name>A0A7G6RHE3_RHILV</name>
<keyword evidence="1" id="KW-0472">Membrane</keyword>
<keyword evidence="1" id="KW-1133">Transmembrane helix</keyword>
<dbReference type="Proteomes" id="UP000515518">
    <property type="component" value="Chromosome"/>
</dbReference>
<dbReference type="AlphaFoldDB" id="A0A7G6RHE3"/>
<keyword evidence="1" id="KW-0812">Transmembrane</keyword>
<feature type="transmembrane region" description="Helical" evidence="1">
    <location>
        <begin position="166"/>
        <end position="192"/>
    </location>
</feature>
<accession>A0A7G6RHE3</accession>